<feature type="region of interest" description="Disordered" evidence="1">
    <location>
        <begin position="1"/>
        <end position="21"/>
    </location>
</feature>
<accession>E6PWR7</accession>
<evidence type="ECO:0000313" key="2">
    <source>
        <dbReference type="EMBL" id="CBH99375.1"/>
    </source>
</evidence>
<comment type="caution">
    <text evidence="2">The sequence shown here is derived from an EMBL/GenBank/DDBJ whole genome shotgun (WGS) entry which is preliminary data.</text>
</comment>
<reference evidence="2" key="1">
    <citation type="submission" date="2009-10" db="EMBL/GenBank/DDBJ databases">
        <title>Diversity of trophic interactions inside an arsenic-rich microbial ecosystem.</title>
        <authorList>
            <person name="Bertin P.N."/>
            <person name="Heinrich-Salmeron A."/>
            <person name="Pelletier E."/>
            <person name="Goulhen-Chollet F."/>
            <person name="Arsene-Ploetze F."/>
            <person name="Gallien S."/>
            <person name="Calteau A."/>
            <person name="Vallenet D."/>
            <person name="Casiot C."/>
            <person name="Chane-Woon-Ming B."/>
            <person name="Giloteaux L."/>
            <person name="Barakat M."/>
            <person name="Bonnefoy V."/>
            <person name="Bruneel O."/>
            <person name="Chandler M."/>
            <person name="Cleiss J."/>
            <person name="Duran R."/>
            <person name="Elbaz-Poulichet F."/>
            <person name="Fonknechten N."/>
            <person name="Lauga B."/>
            <person name="Mornico D."/>
            <person name="Ortet P."/>
            <person name="Schaeffer C."/>
            <person name="Siguier P."/>
            <person name="Alexander Thil Smith A."/>
            <person name="Van Dorsselaer A."/>
            <person name="Weissenbach J."/>
            <person name="Medigue C."/>
            <person name="Le Paslier D."/>
        </authorList>
    </citation>
    <scope>NUCLEOTIDE SEQUENCE</scope>
</reference>
<protein>
    <submittedName>
        <fullName evidence="2">Uncharacterized protein</fullName>
    </submittedName>
</protein>
<dbReference type="AlphaFoldDB" id="E6PWR7"/>
<organism evidence="2">
    <name type="scientific">mine drainage metagenome</name>
    <dbReference type="NCBI Taxonomy" id="410659"/>
    <lineage>
        <taxon>unclassified sequences</taxon>
        <taxon>metagenomes</taxon>
        <taxon>ecological metagenomes</taxon>
    </lineage>
</organism>
<name>E6PWR7_9ZZZZ</name>
<proteinExistence type="predicted"/>
<feature type="region of interest" description="Disordered" evidence="1">
    <location>
        <begin position="108"/>
        <end position="144"/>
    </location>
</feature>
<dbReference type="EMBL" id="CABN01000007">
    <property type="protein sequence ID" value="CBH99375.1"/>
    <property type="molecule type" value="Genomic_DNA"/>
</dbReference>
<sequence>MNVLEAAEPDRQPTSNQPAPRDPAVQLCVDAYLHSLKISREEGRIRFETNKRAEAAYRNAMPDLTSFQNIRDFIACVTQAMVLDIILYKDGTRLLYAAQVAISSLQSQAKAAAKPHTAETPAEPAMTEQARSGKTHTHPPVLGN</sequence>
<gene>
    <name evidence="2" type="ORF">CARN3_0287</name>
</gene>
<evidence type="ECO:0000256" key="1">
    <source>
        <dbReference type="SAM" id="MobiDB-lite"/>
    </source>
</evidence>